<dbReference type="Proteomes" id="UP001165422">
    <property type="component" value="Unassembled WGS sequence"/>
</dbReference>
<dbReference type="Pfam" id="PF05636">
    <property type="entry name" value="HIGH_NTase1"/>
    <property type="match status" value="1"/>
</dbReference>
<dbReference type="NCBIfam" id="NF010191">
    <property type="entry name" value="PRK13670.1"/>
    <property type="match status" value="1"/>
</dbReference>
<dbReference type="EMBL" id="JAJJPB010000006">
    <property type="protein sequence ID" value="MCC9294656.1"/>
    <property type="molecule type" value="Genomic_DNA"/>
</dbReference>
<keyword evidence="1 2" id="KW-0819">tRNA processing</keyword>
<comment type="subcellular location">
    <subcellularLocation>
        <location evidence="2">Cytoplasm</location>
    </subcellularLocation>
</comment>
<comment type="caution">
    <text evidence="2">Lacks conserved residue(s) required for the propagation of feature annotation.</text>
</comment>
<dbReference type="SUPFAM" id="SSF52374">
    <property type="entry name" value="Nucleotidylyl transferase"/>
    <property type="match status" value="1"/>
</dbReference>
<keyword evidence="2" id="KW-0547">Nucleotide-binding</keyword>
<reference evidence="3" key="1">
    <citation type="submission" date="2021-11" db="EMBL/GenBank/DDBJ databases">
        <authorList>
            <person name="Qingchun L."/>
            <person name="Dong Z."/>
            <person name="Zongwei Q."/>
            <person name="Jia Z."/>
            <person name="Duotao L."/>
        </authorList>
    </citation>
    <scope>NUCLEOTIDE SEQUENCE</scope>
    <source>
        <strain evidence="3">WLY-B-L2</strain>
    </source>
</reference>
<dbReference type="EC" id="6.3.4.-" evidence="2"/>
<sequence>MNITGIIAEYNPFHNGHRYHIEKTRSATKCDGIIAVLSGNFVQRGTPSIIDKWTKTNLALLNGVDLVIELPVLYSLSSAEFFAFGAVSLLENLGVVKKLCFGSECDNIQLLKSIGKILCQEPDEFKHALKKNLFSGISYPQARSRALIEFLHNRNDPDFKDYDLKKILSSPNNILAVEYCKSLSKMGSSIVPLCIKRVGSSYDNLEIQNNFSSASSIRNFIKKKGNFDDLKNNLPSSTFSILKKLQNSGYNFTFEDSLVPYLKYKNFFYNKKLKELPDVSEGIENRIFNAIKNNFSYQSIIEASKTKRYTYSRISRILCQFFLGFENLDTGILRKNTCPYARILGFNDTGKKILREVKKKSHLPIYIKIPQKTSKILRLDILATNAYSLLNKNAPFNSDYIKSPIIYNR</sequence>
<keyword evidence="4" id="KW-1185">Reference proteome</keyword>
<keyword evidence="2" id="KW-0067">ATP-binding</keyword>
<keyword evidence="2" id="KW-0694">RNA-binding</keyword>
<comment type="function">
    <text evidence="2">Catalyzes the formation of N(4)-acetylcytidine (ac(4)C) at the wobble position of elongator tRNA(Met), using acetate and ATP as substrates. First activates an acetate ion to form acetyladenylate (Ac-AMP) and then transfers the acetyl group to tRNA to form ac(4)C34.</text>
</comment>
<comment type="caution">
    <text evidence="3">The sequence shown here is derived from an EMBL/GenBank/DDBJ whole genome shotgun (WGS) entry which is preliminary data.</text>
</comment>
<feature type="binding site" evidence="2">
    <location>
        <position position="102"/>
    </location>
    <ligand>
        <name>ATP</name>
        <dbReference type="ChEBI" id="CHEBI:30616"/>
    </ligand>
</feature>
<organism evidence="3 4">
    <name type="scientific">Clostridium aromativorans</name>
    <dbReference type="NCBI Taxonomy" id="2836848"/>
    <lineage>
        <taxon>Bacteria</taxon>
        <taxon>Bacillati</taxon>
        <taxon>Bacillota</taxon>
        <taxon>Clostridia</taxon>
        <taxon>Eubacteriales</taxon>
        <taxon>Clostridiaceae</taxon>
        <taxon>Clostridium</taxon>
    </lineage>
</organism>
<name>A0ABS8N4C3_9CLOT</name>
<accession>A0ABS8N4C3</accession>
<feature type="binding site" evidence="2">
    <location>
        <position position="197"/>
    </location>
    <ligand>
        <name>ATP</name>
        <dbReference type="ChEBI" id="CHEBI:30616"/>
    </ligand>
</feature>
<gene>
    <name evidence="2" type="primary">tmcAL</name>
    <name evidence="3" type="ORF">LN736_07270</name>
</gene>
<evidence type="ECO:0000313" key="4">
    <source>
        <dbReference type="Proteomes" id="UP001165422"/>
    </source>
</evidence>
<keyword evidence="2" id="KW-0820">tRNA-binding</keyword>
<evidence type="ECO:0000256" key="2">
    <source>
        <dbReference type="HAMAP-Rule" id="MF_01539"/>
    </source>
</evidence>
<dbReference type="InterPro" id="IPR014729">
    <property type="entry name" value="Rossmann-like_a/b/a_fold"/>
</dbReference>
<dbReference type="PANTHER" id="PTHR37825">
    <property type="entry name" value="TRNA(MET) CYTIDINE ACETATE LIGASE"/>
    <property type="match status" value="1"/>
</dbReference>
<feature type="binding site" evidence="2">
    <location>
        <begin position="7"/>
        <end position="20"/>
    </location>
    <ligand>
        <name>ATP</name>
        <dbReference type="ChEBI" id="CHEBI:30616"/>
    </ligand>
</feature>
<dbReference type="RefSeq" id="WP_150355880.1">
    <property type="nucleotide sequence ID" value="NZ_JAJJPB010000006.1"/>
</dbReference>
<dbReference type="PANTHER" id="PTHR37825:SF1">
    <property type="entry name" value="TRNA(MET) CYTIDINE ACETATE LIGASE"/>
    <property type="match status" value="1"/>
</dbReference>
<evidence type="ECO:0000313" key="3">
    <source>
        <dbReference type="EMBL" id="MCC9294656.1"/>
    </source>
</evidence>
<proteinExistence type="inferred from homology"/>
<dbReference type="Gene3D" id="3.40.50.620">
    <property type="entry name" value="HUPs"/>
    <property type="match status" value="1"/>
</dbReference>
<comment type="similarity">
    <text evidence="2">Belongs to the TmcAL family.</text>
</comment>
<keyword evidence="2" id="KW-0963">Cytoplasm</keyword>
<feature type="binding site" evidence="2">
    <location>
        <position position="172"/>
    </location>
    <ligand>
        <name>ATP</name>
        <dbReference type="ChEBI" id="CHEBI:30616"/>
    </ligand>
</feature>
<dbReference type="InterPro" id="IPR008513">
    <property type="entry name" value="tRNA(Met)_cyd_acetate_ligase"/>
</dbReference>
<evidence type="ECO:0000256" key="1">
    <source>
        <dbReference type="ARBA" id="ARBA00022694"/>
    </source>
</evidence>
<protein>
    <recommendedName>
        <fullName evidence="2">tRNA(Met) cytidine acetate ligase</fullName>
        <ecNumber evidence="2">6.3.4.-</ecNumber>
    </recommendedName>
</protein>
<comment type="catalytic activity">
    <reaction evidence="2">
        <text>cytidine(34) in elongator tRNA(Met) + acetate + ATP = N(4)-acetylcytidine(34) in elongator tRNA(Met) + AMP + diphosphate</text>
        <dbReference type="Rhea" id="RHEA:58144"/>
        <dbReference type="Rhea" id="RHEA-COMP:10693"/>
        <dbReference type="Rhea" id="RHEA-COMP:10694"/>
        <dbReference type="ChEBI" id="CHEBI:30089"/>
        <dbReference type="ChEBI" id="CHEBI:30616"/>
        <dbReference type="ChEBI" id="CHEBI:33019"/>
        <dbReference type="ChEBI" id="CHEBI:74900"/>
        <dbReference type="ChEBI" id="CHEBI:82748"/>
        <dbReference type="ChEBI" id="CHEBI:456215"/>
    </reaction>
</comment>
<keyword evidence="2" id="KW-0436">Ligase</keyword>
<dbReference type="HAMAP" id="MF_01539">
    <property type="entry name" value="TmcAL"/>
    <property type="match status" value="1"/>
</dbReference>